<evidence type="ECO:0000256" key="2">
    <source>
        <dbReference type="ARBA" id="ARBA00022490"/>
    </source>
</evidence>
<dbReference type="InterPro" id="IPR007358">
    <property type="entry name" value="Nucleoid_associated_NdpA"/>
</dbReference>
<evidence type="ECO:0008006" key="4">
    <source>
        <dbReference type="Google" id="ProtNLM"/>
    </source>
</evidence>
<reference evidence="3" key="1">
    <citation type="journal article" date="2015" name="Nature">
        <title>Complex archaea that bridge the gap between prokaryotes and eukaryotes.</title>
        <authorList>
            <person name="Spang A."/>
            <person name="Saw J.H."/>
            <person name="Jorgensen S.L."/>
            <person name="Zaremba-Niedzwiedzka K."/>
            <person name="Martijn J."/>
            <person name="Lind A.E."/>
            <person name="van Eijk R."/>
            <person name="Schleper C."/>
            <person name="Guy L."/>
            <person name="Ettema T.J."/>
        </authorList>
    </citation>
    <scope>NUCLEOTIDE SEQUENCE</scope>
</reference>
<dbReference type="PANTHER" id="PTHR38772:SF1">
    <property type="entry name" value="NUCLEOID-ASSOCIATED PROTEIN YEJK"/>
    <property type="match status" value="1"/>
</dbReference>
<dbReference type="GO" id="GO:0005737">
    <property type="term" value="C:cytoplasm"/>
    <property type="evidence" value="ECO:0007669"/>
    <property type="project" value="UniProtKB-SubCell"/>
</dbReference>
<dbReference type="EMBL" id="LAZR01000245">
    <property type="protein sequence ID" value="KKN79530.1"/>
    <property type="molecule type" value="Genomic_DNA"/>
</dbReference>
<organism evidence="3">
    <name type="scientific">marine sediment metagenome</name>
    <dbReference type="NCBI Taxonomy" id="412755"/>
    <lineage>
        <taxon>unclassified sequences</taxon>
        <taxon>metagenomes</taxon>
        <taxon>ecological metagenomes</taxon>
    </lineage>
</organism>
<accession>A0A0F9TE84</accession>
<comment type="caution">
    <text evidence="3">The sequence shown here is derived from an EMBL/GenBank/DDBJ whole genome shotgun (WGS) entry which is preliminary data.</text>
</comment>
<keyword evidence="2" id="KW-0963">Cytoplasm</keyword>
<sequence length="338" mass="38431">MTTDVKKLVVHYVDKKDDDTQIHLRNDEMVINDKVAVFIEQLHHAYNGKPGKGYCAFSGDKNSVVASAMQSYRNDELGFWHMTEQASTVLKEELDKYAFSETGYLVFCHYQYVATDYMLIAMINIKEHYSMTSELDLAASRHLDISRMQLAARIDLTAWDTQAEDNRYISFIKGRAGRKVADFFLDFLGCEEGIDSKQQSQVMLSAVEDYLSEQQFDKSEKDDLRKQVFDYCNDCVTTGEDASVSDLSATLTKGDDSPFDSFCKEQSYDLEETFPVDKKTVTSMVKFSGLGGGVSVSFERKHLGERVTYNEATDTLVIKGIPPNLKDQLQRFMENESE</sequence>
<gene>
    <name evidence="3" type="ORF">LCGC14_0338810</name>
</gene>
<dbReference type="GO" id="GO:0003690">
    <property type="term" value="F:double-stranded DNA binding"/>
    <property type="evidence" value="ECO:0007669"/>
    <property type="project" value="TreeGrafter"/>
</dbReference>
<proteinExistence type="predicted"/>
<evidence type="ECO:0000256" key="1">
    <source>
        <dbReference type="ARBA" id="ARBA00004496"/>
    </source>
</evidence>
<name>A0A0F9TE84_9ZZZZ</name>
<evidence type="ECO:0000313" key="3">
    <source>
        <dbReference type="EMBL" id="KKN79530.1"/>
    </source>
</evidence>
<dbReference type="GO" id="GO:0003727">
    <property type="term" value="F:single-stranded RNA binding"/>
    <property type="evidence" value="ECO:0007669"/>
    <property type="project" value="TreeGrafter"/>
</dbReference>
<dbReference type="Pfam" id="PF04245">
    <property type="entry name" value="NA37"/>
    <property type="match status" value="1"/>
</dbReference>
<dbReference type="GO" id="GO:0043590">
    <property type="term" value="C:bacterial nucleoid"/>
    <property type="evidence" value="ECO:0007669"/>
    <property type="project" value="TreeGrafter"/>
</dbReference>
<dbReference type="PANTHER" id="PTHR38772">
    <property type="match status" value="1"/>
</dbReference>
<dbReference type="NCBIfam" id="NF001557">
    <property type="entry name" value="PRK00378.1"/>
    <property type="match status" value="1"/>
</dbReference>
<comment type="subcellular location">
    <subcellularLocation>
        <location evidence="1">Cytoplasm</location>
    </subcellularLocation>
</comment>
<protein>
    <recommendedName>
        <fullName evidence="4">Nucleoid-associated protein NdpA</fullName>
    </recommendedName>
</protein>
<dbReference type="AlphaFoldDB" id="A0A0F9TE84"/>